<organism evidence="1 2">
    <name type="scientific">Fusarium pseudograminearum (strain CS3096)</name>
    <name type="common">Wheat and barley crown-rot fungus</name>
    <dbReference type="NCBI Taxonomy" id="1028729"/>
    <lineage>
        <taxon>Eukaryota</taxon>
        <taxon>Fungi</taxon>
        <taxon>Dikarya</taxon>
        <taxon>Ascomycota</taxon>
        <taxon>Pezizomycotina</taxon>
        <taxon>Sordariomycetes</taxon>
        <taxon>Hypocreomycetidae</taxon>
        <taxon>Hypocreales</taxon>
        <taxon>Nectriaceae</taxon>
        <taxon>Fusarium</taxon>
    </lineage>
</organism>
<dbReference type="RefSeq" id="XP_009261894.1">
    <property type="nucleotide sequence ID" value="XM_009263619.1"/>
</dbReference>
<evidence type="ECO:0000313" key="2">
    <source>
        <dbReference type="Proteomes" id="UP000007978"/>
    </source>
</evidence>
<dbReference type="KEGG" id="fpu:FPSE_10502"/>
<reference evidence="1 2" key="1">
    <citation type="journal article" date="2012" name="PLoS Pathog.">
        <title>Comparative pathogenomics reveals horizontally acquired novel virulence genes in fungi infecting cereal hosts.</title>
        <authorList>
            <person name="Gardiner D.M."/>
            <person name="McDonald M.C."/>
            <person name="Covarelli L."/>
            <person name="Solomon P.S."/>
            <person name="Rusu A.G."/>
            <person name="Marshall M."/>
            <person name="Kazan K."/>
            <person name="Chakraborty S."/>
            <person name="McDonald B.A."/>
            <person name="Manners J.M."/>
        </authorList>
    </citation>
    <scope>NUCLEOTIDE SEQUENCE [LARGE SCALE GENOMIC DNA]</scope>
    <source>
        <strain evidence="1 2">CS3096</strain>
    </source>
</reference>
<dbReference type="Proteomes" id="UP000007978">
    <property type="component" value="Chromosome 4"/>
</dbReference>
<name>K3VAY7_FUSPC</name>
<gene>
    <name evidence="1" type="ORF">FPSE_10502</name>
</gene>
<keyword evidence="2" id="KW-1185">Reference proteome</keyword>
<dbReference type="GeneID" id="20369119"/>
<protein>
    <submittedName>
        <fullName evidence="1">Uncharacterized protein</fullName>
    </submittedName>
</protein>
<sequence>MEGVQRSAYFVKKPTTFKQSIRYYVVVSMGKGFFDHFEKAWARLSKGFSFDLVLHGAKGDETWAARILEYPEGSQRLDELKSRSHAIWPKSVNVVAVFLIGKSPLFVDCRNSFCQVDPVTHSKRSWDQIKAAFDFLADFIEI</sequence>
<dbReference type="HOGENOM" id="CLU_1815911_0_0_1"/>
<dbReference type="OrthoDB" id="6513042at2759"/>
<dbReference type="AlphaFoldDB" id="K3VAY7"/>
<accession>K3VAY7</accession>
<dbReference type="EMBL" id="AFNW01000346">
    <property type="protein sequence ID" value="EKJ69338.1"/>
    <property type="molecule type" value="Genomic_DNA"/>
</dbReference>
<proteinExistence type="predicted"/>
<evidence type="ECO:0000313" key="1">
    <source>
        <dbReference type="EMBL" id="EKJ69338.1"/>
    </source>
</evidence>
<comment type="caution">
    <text evidence="1">The sequence shown here is derived from an EMBL/GenBank/DDBJ whole genome shotgun (WGS) entry which is preliminary data.</text>
</comment>